<dbReference type="Gene3D" id="3.40.190.10">
    <property type="entry name" value="Periplasmic binding protein-like II"/>
    <property type="match status" value="2"/>
</dbReference>
<dbReference type="AlphaFoldDB" id="A0A229NYG0"/>
<dbReference type="InterPro" id="IPR030869">
    <property type="entry name" value="MqnD"/>
</dbReference>
<proteinExistence type="inferred from homology"/>
<accession>A0A229NYG0</accession>
<dbReference type="PANTHER" id="PTHR37167">
    <property type="entry name" value="1,4-DIHYDROXY-6-NAPHTOATE SYNTHASE"/>
    <property type="match status" value="1"/>
</dbReference>
<feature type="active site" description="Proton acceptor" evidence="4">
    <location>
        <position position="181"/>
    </location>
</feature>
<keyword evidence="6" id="KW-1185">Reference proteome</keyword>
<evidence type="ECO:0000256" key="1">
    <source>
        <dbReference type="ARBA" id="ARBA00004863"/>
    </source>
</evidence>
<comment type="catalytic activity">
    <reaction evidence="4">
        <text>cyclic dehypoxanthinylfutalosinate = 1,4-dihydroxy-6-naphthoate + dihydroxyacetone</text>
        <dbReference type="Rhea" id="RHEA:33087"/>
        <dbReference type="ChEBI" id="CHEBI:16016"/>
        <dbReference type="ChEBI" id="CHEBI:64254"/>
        <dbReference type="ChEBI" id="CHEBI:64270"/>
        <dbReference type="EC" id="4.1.99.29"/>
    </reaction>
</comment>
<organism evidence="5 6">
    <name type="scientific">Paenibacillus herberti</name>
    <dbReference type="NCBI Taxonomy" id="1619309"/>
    <lineage>
        <taxon>Bacteria</taxon>
        <taxon>Bacillati</taxon>
        <taxon>Bacillota</taxon>
        <taxon>Bacilli</taxon>
        <taxon>Bacillales</taxon>
        <taxon>Paenibacillaceae</taxon>
        <taxon>Paenibacillus</taxon>
    </lineage>
</organism>
<reference evidence="5 6" key="1">
    <citation type="submission" date="2017-07" db="EMBL/GenBank/DDBJ databases">
        <title>Paenibacillus herberti R33 genome sequencing and assembly.</title>
        <authorList>
            <person name="Su W."/>
        </authorList>
    </citation>
    <scope>NUCLEOTIDE SEQUENCE [LARGE SCALE GENOMIC DNA]</scope>
    <source>
        <strain evidence="5 6">R33</strain>
    </source>
</reference>
<dbReference type="SUPFAM" id="SSF53850">
    <property type="entry name" value="Periplasmic binding protein-like II"/>
    <property type="match status" value="1"/>
</dbReference>
<keyword evidence="3 4" id="KW-0456">Lyase</keyword>
<dbReference type="OrthoDB" id="9809439at2"/>
<feature type="binding site" evidence="4">
    <location>
        <begin position="53"/>
        <end position="55"/>
    </location>
    <ligand>
        <name>substrate</name>
    </ligand>
</feature>
<comment type="similarity">
    <text evidence="4">Belongs to the MqnA/MqnD family. MqnD subfamily.</text>
</comment>
<dbReference type="GO" id="GO:0016830">
    <property type="term" value="F:carbon-carbon lyase activity"/>
    <property type="evidence" value="ECO:0007669"/>
    <property type="project" value="UniProtKB-UniRule"/>
</dbReference>
<dbReference type="UniPathway" id="UPA00079"/>
<dbReference type="InterPro" id="IPR003773">
    <property type="entry name" value="Menaquinone_biosynth"/>
</dbReference>
<dbReference type="HAMAP" id="MF_00996">
    <property type="entry name" value="MqnD"/>
    <property type="match status" value="1"/>
</dbReference>
<evidence type="ECO:0000313" key="6">
    <source>
        <dbReference type="Proteomes" id="UP000215145"/>
    </source>
</evidence>
<gene>
    <name evidence="4" type="primary">mqnD</name>
    <name evidence="5" type="ORF">CGZ75_18600</name>
</gene>
<dbReference type="GO" id="GO:0009234">
    <property type="term" value="P:menaquinone biosynthetic process"/>
    <property type="evidence" value="ECO:0007669"/>
    <property type="project" value="UniProtKB-UniRule"/>
</dbReference>
<dbReference type="RefSeq" id="WP_089525694.1">
    <property type="nucleotide sequence ID" value="NZ_NMUQ01000002.1"/>
</dbReference>
<dbReference type="EMBL" id="NMUQ01000002">
    <property type="protein sequence ID" value="OXM14877.1"/>
    <property type="molecule type" value="Genomic_DNA"/>
</dbReference>
<evidence type="ECO:0000256" key="4">
    <source>
        <dbReference type="HAMAP-Rule" id="MF_00996"/>
    </source>
</evidence>
<dbReference type="CDD" id="cd13635">
    <property type="entry name" value="PBP2_Ttha1568_Mqnd"/>
    <property type="match status" value="1"/>
</dbReference>
<feature type="binding site" evidence="4">
    <location>
        <begin position="137"/>
        <end position="138"/>
    </location>
    <ligand>
        <name>substrate</name>
    </ligand>
</feature>
<comment type="caution">
    <text evidence="5">The sequence shown here is derived from an EMBL/GenBank/DDBJ whole genome shotgun (WGS) entry which is preliminary data.</text>
</comment>
<sequence length="306" mass="32762">MKIAYSPCPNDTFVFHAWAHGLIEGAPELDITYADIDITNAWAAKGEGPEVMKISYAALPYVLDRYALIPCGGALGRGCGPLVLTAAGGAVRSSETANSADGPAAGSAHAHSGAAAPGMDPAWLSGRTVAVPSDRSTAYMLFRLWAAQQIPGDLPHIVVMPFHEIMPAVRDGKVDAGLVIHEARFTYPDYGLTLMADMGAWWEADTGLPIPLGAIIARRGMDVQALTRWTQASVDYAWAHPEASAAYVQQYAQEMSQEVARSHIQLYVNKFTRSLGEDGFHSVEALLGRAANEGLVPQFDLSLLRA</sequence>
<evidence type="ECO:0000256" key="3">
    <source>
        <dbReference type="ARBA" id="ARBA00023239"/>
    </source>
</evidence>
<keyword evidence="2 4" id="KW-0474">Menaquinone biosynthesis</keyword>
<dbReference type="PANTHER" id="PTHR37167:SF1">
    <property type="entry name" value="1,4-DIHYDROXY-6-NAPHTOATE SYNTHASE"/>
    <property type="match status" value="1"/>
</dbReference>
<dbReference type="Proteomes" id="UP000215145">
    <property type="component" value="Unassembled WGS sequence"/>
</dbReference>
<comment type="function">
    <text evidence="4">Catalyzes the conversion of cyclic dehypoxanthine futalosine (cyclic DHFL) into 1,4-dihydroxy-6-naphthoate, a step in the biosynthesis of menaquinone (MK, vitamin K2).</text>
</comment>
<evidence type="ECO:0000256" key="2">
    <source>
        <dbReference type="ARBA" id="ARBA00022428"/>
    </source>
</evidence>
<comment type="pathway">
    <text evidence="1 4">Quinol/quinone metabolism; menaquinone biosynthesis.</text>
</comment>
<evidence type="ECO:0000313" key="5">
    <source>
        <dbReference type="EMBL" id="OXM14877.1"/>
    </source>
</evidence>
<protein>
    <recommendedName>
        <fullName evidence="4">1,4-dihydroxy-6-naphtoate synthase</fullName>
        <ecNumber evidence="4">4.1.99.29</ecNumber>
    </recommendedName>
    <alternativeName>
        <fullName evidence="4">Menaquinone biosynthetic enzyme MqnD</fullName>
    </alternativeName>
</protein>
<dbReference type="EC" id="4.1.99.29" evidence="4"/>
<dbReference type="Pfam" id="PF02621">
    <property type="entry name" value="VitK2_biosynth"/>
    <property type="match status" value="1"/>
</dbReference>
<name>A0A229NYG0_9BACL</name>